<evidence type="ECO:0000313" key="5">
    <source>
        <dbReference type="RefSeq" id="XP_055370020.1"/>
    </source>
</evidence>
<name>A0A6P7PAR1_BETSP</name>
<proteinExistence type="predicted"/>
<dbReference type="GO" id="GO:0045892">
    <property type="term" value="P:negative regulation of DNA-templated transcription"/>
    <property type="evidence" value="ECO:0007669"/>
    <property type="project" value="InterPro"/>
</dbReference>
<dbReference type="PANTHER" id="PTHR34648:SF7">
    <property type="entry name" value="SI:CH211-132B12.7"/>
    <property type="match status" value="1"/>
</dbReference>
<keyword evidence="2" id="KW-1185">Reference proteome</keyword>
<dbReference type="AlphaFoldDB" id="A0A6P7PAR1"/>
<evidence type="ECO:0000313" key="4">
    <source>
        <dbReference type="RefSeq" id="XP_029027339.1"/>
    </source>
</evidence>
<feature type="compositionally biased region" description="Polar residues" evidence="1">
    <location>
        <begin position="8"/>
        <end position="19"/>
    </location>
</feature>
<sequence>MSKEQPCSCEQSPGATSVKSAKEKDPCAALLAKDDSKADADDSSARGSNCSSEKDSGYSDGSDWQQTDVEDQRTNRSQSRGGERAEPSQSSQNQRPGLGSAGNPSFMSAGHELSPIYIIKNMADVIQKRGQLIWTNASRDTSSSSAPHMILLPQPSLLPSTVQLHKPLSFNAASGRKIKGPRPPVRNAYPRIAPHPSKKPPEASLSKRVSGKLSDPPEPRSSADQHLFKQPSVSVSASVQPCSSSPKDTRSPSSSTTSSSRQTSQSASSPHGASSILATRRLHKSATTSTRHRRFLNTVEILRQSGLLDITLHTKKLLRQSNATERDIAQLRQHTGLLCQAAGSHSPGGITRWEQLYRTMAESGNYPDLDINTHPDSATQPETISMAKTNRSGAGSSDAASAHLSTSIAQPNQNCPVPQQPRQRQGREFDASNKFSEKVTFMPPDSSTD</sequence>
<dbReference type="InterPro" id="IPR031602">
    <property type="entry name" value="CIPC"/>
</dbReference>
<dbReference type="GO" id="GO:0005634">
    <property type="term" value="C:nucleus"/>
    <property type="evidence" value="ECO:0007669"/>
    <property type="project" value="TreeGrafter"/>
</dbReference>
<protein>
    <submittedName>
        <fullName evidence="3 4">CLOCK-interacting pacemaker</fullName>
    </submittedName>
</protein>
<feature type="region of interest" description="Disordered" evidence="1">
    <location>
        <begin position="388"/>
        <end position="449"/>
    </location>
</feature>
<feature type="compositionally biased region" description="Basic residues" evidence="1">
    <location>
        <begin position="280"/>
        <end position="290"/>
    </location>
</feature>
<accession>A0A6P7PAR1</accession>
<feature type="compositionally biased region" description="Basic and acidic residues" evidence="1">
    <location>
        <begin position="215"/>
        <end position="227"/>
    </location>
</feature>
<feature type="compositionally biased region" description="Low complexity" evidence="1">
    <location>
        <begin position="231"/>
        <end position="275"/>
    </location>
</feature>
<feature type="compositionally biased region" description="Basic and acidic residues" evidence="1">
    <location>
        <begin position="20"/>
        <end position="44"/>
    </location>
</feature>
<dbReference type="PANTHER" id="PTHR34648">
    <property type="entry name" value="CLOCK-INTERACTING PACEMAKER"/>
    <property type="match status" value="1"/>
</dbReference>
<feature type="region of interest" description="Disordered" evidence="1">
    <location>
        <begin position="1"/>
        <end position="107"/>
    </location>
</feature>
<feature type="compositionally biased region" description="Low complexity" evidence="1">
    <location>
        <begin position="392"/>
        <end position="402"/>
    </location>
</feature>
<feature type="region of interest" description="Disordered" evidence="1">
    <location>
        <begin position="170"/>
        <end position="290"/>
    </location>
</feature>
<dbReference type="Pfam" id="PF15800">
    <property type="entry name" value="CiPC"/>
    <property type="match status" value="1"/>
</dbReference>
<reference evidence="3 4" key="1">
    <citation type="submission" date="2025-04" db="UniProtKB">
        <authorList>
            <consortium name="RefSeq"/>
        </authorList>
    </citation>
    <scope>IDENTIFICATION</scope>
</reference>
<dbReference type="RefSeq" id="XP_029027339.1">
    <property type="nucleotide sequence ID" value="XM_029171506.3"/>
</dbReference>
<dbReference type="Proteomes" id="UP000515150">
    <property type="component" value="Chromosome 13"/>
</dbReference>
<gene>
    <name evidence="3 4 5" type="primary">si:ch211-132b12.7</name>
</gene>
<dbReference type="GO" id="GO:0042754">
    <property type="term" value="P:negative regulation of circadian rhythm"/>
    <property type="evidence" value="ECO:0007669"/>
    <property type="project" value="InterPro"/>
</dbReference>
<evidence type="ECO:0000313" key="3">
    <source>
        <dbReference type="RefSeq" id="XP_029027338.1"/>
    </source>
</evidence>
<evidence type="ECO:0000256" key="1">
    <source>
        <dbReference type="SAM" id="MobiDB-lite"/>
    </source>
</evidence>
<evidence type="ECO:0000313" key="2">
    <source>
        <dbReference type="Proteomes" id="UP000515150"/>
    </source>
</evidence>
<feature type="compositionally biased region" description="Basic and acidic residues" evidence="1">
    <location>
        <begin position="425"/>
        <end position="437"/>
    </location>
</feature>
<feature type="compositionally biased region" description="Low complexity" evidence="1">
    <location>
        <begin position="410"/>
        <end position="423"/>
    </location>
</feature>
<dbReference type="OrthoDB" id="6374619at2759"/>
<dbReference type="GeneID" id="114868125"/>
<dbReference type="RefSeq" id="XP_029027338.1">
    <property type="nucleotide sequence ID" value="XM_029171505.3"/>
</dbReference>
<dbReference type="RefSeq" id="XP_055370020.1">
    <property type="nucleotide sequence ID" value="XM_055514045.1"/>
</dbReference>
<organism evidence="2 3">
    <name type="scientific">Betta splendens</name>
    <name type="common">Siamese fighting fish</name>
    <dbReference type="NCBI Taxonomy" id="158456"/>
    <lineage>
        <taxon>Eukaryota</taxon>
        <taxon>Metazoa</taxon>
        <taxon>Chordata</taxon>
        <taxon>Craniata</taxon>
        <taxon>Vertebrata</taxon>
        <taxon>Euteleostomi</taxon>
        <taxon>Actinopterygii</taxon>
        <taxon>Neopterygii</taxon>
        <taxon>Teleostei</taxon>
        <taxon>Neoteleostei</taxon>
        <taxon>Acanthomorphata</taxon>
        <taxon>Anabantaria</taxon>
        <taxon>Anabantiformes</taxon>
        <taxon>Anabantoidei</taxon>
        <taxon>Osphronemidae</taxon>
        <taxon>Betta</taxon>
    </lineage>
</organism>
<dbReference type="KEGG" id="bspl:114868125"/>